<dbReference type="PROSITE" id="PS50923">
    <property type="entry name" value="SUSHI"/>
    <property type="match status" value="1"/>
</dbReference>
<reference evidence="9" key="1">
    <citation type="journal article" date="2023" name="Mol. Biol. Evol.">
        <title>Third-Generation Sequencing Reveals the Adaptive Role of the Epigenome in Three Deep-Sea Polychaetes.</title>
        <authorList>
            <person name="Perez M."/>
            <person name="Aroh O."/>
            <person name="Sun Y."/>
            <person name="Lan Y."/>
            <person name="Juniper S.K."/>
            <person name="Young C.R."/>
            <person name="Angers B."/>
            <person name="Qian P.Y."/>
        </authorList>
    </citation>
    <scope>NUCLEOTIDE SEQUENCE</scope>
    <source>
        <strain evidence="9">R07B-5</strain>
    </source>
</reference>
<evidence type="ECO:0000259" key="8">
    <source>
        <dbReference type="PROSITE" id="PS51390"/>
    </source>
</evidence>
<dbReference type="PANTHER" id="PTHR46393">
    <property type="entry name" value="SUSHI DOMAIN-CONTAINING PROTEIN"/>
    <property type="match status" value="1"/>
</dbReference>
<feature type="domain" description="Sushi" evidence="7">
    <location>
        <begin position="74"/>
        <end position="139"/>
    </location>
</feature>
<evidence type="ECO:0000313" key="9">
    <source>
        <dbReference type="EMBL" id="KAK2184379.1"/>
    </source>
</evidence>
<keyword evidence="10" id="KW-1185">Reference proteome</keyword>
<dbReference type="SUPFAM" id="SSF57535">
    <property type="entry name" value="Complement control module/SCR domain"/>
    <property type="match status" value="1"/>
</dbReference>
<dbReference type="PANTHER" id="PTHR46393:SF7">
    <property type="entry name" value="COMPLEMENT C2"/>
    <property type="match status" value="1"/>
</dbReference>
<dbReference type="InterPro" id="IPR035976">
    <property type="entry name" value="Sushi/SCR/CCP_sf"/>
</dbReference>
<sequence length="152" mass="17263">MAKVSATLRSDGLQRRAAQNVVPLDARRRPYIDDPECPRKPDLAKDRQCLKKCLSDLDCKSKKRRCLCDGVCGRSCVKPSKRCDHLPAVSNGKYEILQFNRFGARARYTCGEGYILSGHPERRCQGDGRWSGRSPTCETEGEWTLDRERSQL</sequence>
<dbReference type="Gene3D" id="2.10.70.10">
    <property type="entry name" value="Complement Module, domain 1"/>
    <property type="match status" value="1"/>
</dbReference>
<dbReference type="SMART" id="SM00032">
    <property type="entry name" value="CCP"/>
    <property type="match status" value="1"/>
</dbReference>
<evidence type="ECO:0000256" key="1">
    <source>
        <dbReference type="ARBA" id="ARBA00022659"/>
    </source>
</evidence>
<dbReference type="Proteomes" id="UP001209878">
    <property type="component" value="Unassembled WGS sequence"/>
</dbReference>
<keyword evidence="3" id="KW-0677">Repeat</keyword>
<proteinExistence type="predicted"/>
<dbReference type="PROSITE" id="PS51390">
    <property type="entry name" value="WAP"/>
    <property type="match status" value="1"/>
</dbReference>
<evidence type="ECO:0000259" key="7">
    <source>
        <dbReference type="PROSITE" id="PS50923"/>
    </source>
</evidence>
<feature type="disulfide bond" evidence="6">
    <location>
        <begin position="110"/>
        <end position="137"/>
    </location>
</feature>
<evidence type="ECO:0000256" key="5">
    <source>
        <dbReference type="ARBA" id="ARBA00023180"/>
    </source>
</evidence>
<evidence type="ECO:0000256" key="6">
    <source>
        <dbReference type="PROSITE-ProRule" id="PRU00302"/>
    </source>
</evidence>
<name>A0AAD9NXL8_RIDPI</name>
<dbReference type="Pfam" id="PF00095">
    <property type="entry name" value="WAP"/>
    <property type="match status" value="1"/>
</dbReference>
<dbReference type="Pfam" id="PF00084">
    <property type="entry name" value="Sushi"/>
    <property type="match status" value="1"/>
</dbReference>
<dbReference type="InterPro" id="IPR008197">
    <property type="entry name" value="WAP_dom"/>
</dbReference>
<dbReference type="GO" id="GO:0005576">
    <property type="term" value="C:extracellular region"/>
    <property type="evidence" value="ECO:0007669"/>
    <property type="project" value="InterPro"/>
</dbReference>
<dbReference type="GO" id="GO:0030414">
    <property type="term" value="F:peptidase inhibitor activity"/>
    <property type="evidence" value="ECO:0007669"/>
    <property type="project" value="InterPro"/>
</dbReference>
<dbReference type="CDD" id="cd00033">
    <property type="entry name" value="CCP"/>
    <property type="match status" value="1"/>
</dbReference>
<organism evidence="9 10">
    <name type="scientific">Ridgeia piscesae</name>
    <name type="common">Tubeworm</name>
    <dbReference type="NCBI Taxonomy" id="27915"/>
    <lineage>
        <taxon>Eukaryota</taxon>
        <taxon>Metazoa</taxon>
        <taxon>Spiralia</taxon>
        <taxon>Lophotrochozoa</taxon>
        <taxon>Annelida</taxon>
        <taxon>Polychaeta</taxon>
        <taxon>Sedentaria</taxon>
        <taxon>Canalipalpata</taxon>
        <taxon>Sabellida</taxon>
        <taxon>Siboglinidae</taxon>
        <taxon>Ridgeia</taxon>
    </lineage>
</organism>
<keyword evidence="2" id="KW-0732">Signal</keyword>
<evidence type="ECO:0000256" key="4">
    <source>
        <dbReference type="ARBA" id="ARBA00023157"/>
    </source>
</evidence>
<gene>
    <name evidence="9" type="ORF">NP493_268g03007</name>
</gene>
<accession>A0AAD9NXL8</accession>
<evidence type="ECO:0000256" key="2">
    <source>
        <dbReference type="ARBA" id="ARBA00022729"/>
    </source>
</evidence>
<evidence type="ECO:0008006" key="11">
    <source>
        <dbReference type="Google" id="ProtNLM"/>
    </source>
</evidence>
<comment type="caution">
    <text evidence="6">Lacks conserved residue(s) required for the propagation of feature annotation.</text>
</comment>
<dbReference type="AlphaFoldDB" id="A0AAD9NXL8"/>
<dbReference type="InterPro" id="IPR000436">
    <property type="entry name" value="Sushi_SCR_CCP_dom"/>
</dbReference>
<keyword evidence="1 6" id="KW-0768">Sushi</keyword>
<comment type="caution">
    <text evidence="9">The sequence shown here is derived from an EMBL/GenBank/DDBJ whole genome shotgun (WGS) entry which is preliminary data.</text>
</comment>
<keyword evidence="5" id="KW-0325">Glycoprotein</keyword>
<protein>
    <recommendedName>
        <fullName evidence="11">Sushi domain-containing protein</fullName>
    </recommendedName>
</protein>
<keyword evidence="4 6" id="KW-1015">Disulfide bond</keyword>
<evidence type="ECO:0000256" key="3">
    <source>
        <dbReference type="ARBA" id="ARBA00022737"/>
    </source>
</evidence>
<feature type="domain" description="WAP" evidence="8">
    <location>
        <begin position="28"/>
        <end position="80"/>
    </location>
</feature>
<dbReference type="EMBL" id="JAODUO010000268">
    <property type="protein sequence ID" value="KAK2184379.1"/>
    <property type="molecule type" value="Genomic_DNA"/>
</dbReference>
<evidence type="ECO:0000313" key="10">
    <source>
        <dbReference type="Proteomes" id="UP001209878"/>
    </source>
</evidence>